<feature type="binding site" evidence="9">
    <location>
        <position position="316"/>
    </location>
    <ligand>
        <name>Zn(2+)</name>
        <dbReference type="ChEBI" id="CHEBI:29105"/>
        <label>2</label>
        <note>catalytic</note>
    </ligand>
</feature>
<evidence type="ECO:0000313" key="12">
    <source>
        <dbReference type="EMBL" id="CAG7728788.1"/>
    </source>
</evidence>
<organism evidence="12 13">
    <name type="scientific">Allacma fusca</name>
    <dbReference type="NCBI Taxonomy" id="39272"/>
    <lineage>
        <taxon>Eukaryota</taxon>
        <taxon>Metazoa</taxon>
        <taxon>Ecdysozoa</taxon>
        <taxon>Arthropoda</taxon>
        <taxon>Hexapoda</taxon>
        <taxon>Collembola</taxon>
        <taxon>Symphypleona</taxon>
        <taxon>Sminthuridae</taxon>
        <taxon>Allacma</taxon>
    </lineage>
</organism>
<dbReference type="InterPro" id="IPR001548">
    <property type="entry name" value="Peptidase_M2"/>
</dbReference>
<evidence type="ECO:0000256" key="1">
    <source>
        <dbReference type="ARBA" id="ARBA00008139"/>
    </source>
</evidence>
<feature type="non-terminal residue" evidence="12">
    <location>
        <position position="1"/>
    </location>
</feature>
<keyword evidence="3 8" id="KW-1015">Disulfide bond</keyword>
<dbReference type="GO" id="GO:0005886">
    <property type="term" value="C:plasma membrane"/>
    <property type="evidence" value="ECO:0007669"/>
    <property type="project" value="TreeGrafter"/>
</dbReference>
<dbReference type="CDD" id="cd06461">
    <property type="entry name" value="M2_ACE"/>
    <property type="match status" value="1"/>
</dbReference>
<dbReference type="Pfam" id="PF01401">
    <property type="entry name" value="Peptidase_M2"/>
    <property type="match status" value="1"/>
</dbReference>
<keyword evidence="7" id="KW-0479">Metal-binding</keyword>
<evidence type="ECO:0008006" key="14">
    <source>
        <dbReference type="Google" id="ProtNLM"/>
    </source>
</evidence>
<comment type="caution">
    <text evidence="11">Lacks conserved residue(s) required for the propagation of feature annotation.</text>
</comment>
<evidence type="ECO:0000256" key="3">
    <source>
        <dbReference type="ARBA" id="ARBA00023157"/>
    </source>
</evidence>
<dbReference type="GO" id="GO:0006508">
    <property type="term" value="P:proteolysis"/>
    <property type="evidence" value="ECO:0007669"/>
    <property type="project" value="InterPro"/>
</dbReference>
<evidence type="ECO:0000256" key="6">
    <source>
        <dbReference type="PIRSR" id="PIRSR601548-2"/>
    </source>
</evidence>
<dbReference type="EMBL" id="CAJVCH010168551">
    <property type="protein sequence ID" value="CAG7728788.1"/>
    <property type="molecule type" value="Genomic_DNA"/>
</dbReference>
<keyword evidence="13" id="KW-1185">Reference proteome</keyword>
<dbReference type="PANTHER" id="PTHR10514:SF27">
    <property type="entry name" value="ANGIOTENSIN-CONVERTING ENZYME"/>
    <property type="match status" value="1"/>
</dbReference>
<gene>
    <name evidence="12" type="ORF">AFUS01_LOCUS17544</name>
</gene>
<comment type="similarity">
    <text evidence="1 11">Belongs to the peptidase M2 family.</text>
</comment>
<feature type="binding site" evidence="9">
    <location>
        <position position="288"/>
    </location>
    <ligand>
        <name>Zn(2+)</name>
        <dbReference type="ChEBI" id="CHEBI:29105"/>
        <label>2</label>
        <note>catalytic</note>
    </ligand>
</feature>
<dbReference type="PANTHER" id="PTHR10514">
    <property type="entry name" value="ANGIOTENSIN-CONVERTING ENZYME"/>
    <property type="match status" value="1"/>
</dbReference>
<feature type="binding site" evidence="7">
    <location>
        <position position="316"/>
    </location>
    <ligand>
        <name>Zn(2+)</name>
        <dbReference type="ChEBI" id="CHEBI:29105"/>
        <label>1</label>
        <note>catalytic</note>
    </ligand>
</feature>
<keyword evidence="2" id="KW-0732">Signal</keyword>
<reference evidence="12" key="1">
    <citation type="submission" date="2021-06" db="EMBL/GenBank/DDBJ databases">
        <authorList>
            <person name="Hodson N. C."/>
            <person name="Mongue J. A."/>
            <person name="Jaron S. K."/>
        </authorList>
    </citation>
    <scope>NUCLEOTIDE SEQUENCE</scope>
</reference>
<evidence type="ECO:0000256" key="10">
    <source>
        <dbReference type="PIRSR" id="PIRSR601548-9"/>
    </source>
</evidence>
<feature type="active site" description="Proton acceptor 2" evidence="10">
    <location>
        <position position="289"/>
    </location>
</feature>
<feature type="binding site" evidence="7">
    <location>
        <position position="292"/>
    </location>
    <ligand>
        <name>Zn(2+)</name>
        <dbReference type="ChEBI" id="CHEBI:29105"/>
        <label>1</label>
        <note>catalytic</note>
    </ligand>
</feature>
<dbReference type="Proteomes" id="UP000708208">
    <property type="component" value="Unassembled WGS sequence"/>
</dbReference>
<sequence>EDLKRQLSFMNAIGTSKLPPEDLLRYNKVLSDMSKAYGTAKVCPYNKQNCDKTTEGLALDPDLTEIMSKMGSYNEMAYYWQAWREESGKKIRSLYTEYVSLSNKAAVLNDYANMGDFWLLRYESDTFREDMENVWKEVRDELYLPLYNYVRYKLSKRYPQINPTEAMPAHIFGNMWAQTWTNILPYVLPYPNASSFDVTEQLKRMGDDPSWVDERAKRKMIFDFANSFFKKLGLADMQVAYGEKAMILKPDGKEVICHASAWDMCDKNDFRIKMCTELTHEDFITAHHELGHIQYYMQYKELPITYRSGANPGFHEAI</sequence>
<comment type="caution">
    <text evidence="12">The sequence shown here is derived from an EMBL/GenBank/DDBJ whole genome shotgun (WGS) entry which is preliminary data.</text>
</comment>
<feature type="binding site" evidence="7">
    <location>
        <position position="288"/>
    </location>
    <ligand>
        <name>Zn(2+)</name>
        <dbReference type="ChEBI" id="CHEBI:29105"/>
        <label>1</label>
        <note>catalytic</note>
    </ligand>
</feature>
<evidence type="ECO:0000256" key="5">
    <source>
        <dbReference type="PIRSR" id="PIRSR601548-10"/>
    </source>
</evidence>
<evidence type="ECO:0000313" key="13">
    <source>
        <dbReference type="Proteomes" id="UP000708208"/>
    </source>
</evidence>
<name>A0A8J2K385_9HEXA</name>
<evidence type="ECO:0000256" key="2">
    <source>
        <dbReference type="ARBA" id="ARBA00022729"/>
    </source>
</evidence>
<evidence type="ECO:0000256" key="4">
    <source>
        <dbReference type="ARBA" id="ARBA00023180"/>
    </source>
</evidence>
<evidence type="ECO:0000256" key="7">
    <source>
        <dbReference type="PIRSR" id="PIRSR601548-3"/>
    </source>
</evidence>
<keyword evidence="7" id="KW-0862">Zinc</keyword>
<dbReference type="PROSITE" id="PS52011">
    <property type="entry name" value="PEPTIDASE_M2"/>
    <property type="match status" value="1"/>
</dbReference>
<feature type="binding site" evidence="9">
    <location>
        <position position="292"/>
    </location>
    <ligand>
        <name>Zn(2+)</name>
        <dbReference type="ChEBI" id="CHEBI:29105"/>
        <label>2</label>
        <note>catalytic</note>
    </ligand>
</feature>
<accession>A0A8J2K385</accession>
<feature type="binding site" evidence="6">
    <location>
        <position position="122"/>
    </location>
    <ligand>
        <name>chloride</name>
        <dbReference type="ChEBI" id="CHEBI:17996"/>
        <label>1</label>
    </ligand>
</feature>
<evidence type="ECO:0000256" key="8">
    <source>
        <dbReference type="PIRSR" id="PIRSR601548-4"/>
    </source>
</evidence>
<dbReference type="OrthoDB" id="10029630at2759"/>
<keyword evidence="4 5" id="KW-0325">Glycoprotein</keyword>
<dbReference type="GO" id="GO:0008241">
    <property type="term" value="F:peptidyl-dipeptidase activity"/>
    <property type="evidence" value="ECO:0007669"/>
    <property type="project" value="InterPro"/>
</dbReference>
<evidence type="ECO:0000256" key="11">
    <source>
        <dbReference type="PROSITE-ProRule" id="PRU01355"/>
    </source>
</evidence>
<proteinExistence type="inferred from homology"/>
<feature type="disulfide bond" evidence="8 11">
    <location>
        <begin position="257"/>
        <end position="275"/>
    </location>
</feature>
<feature type="non-terminal residue" evidence="12">
    <location>
        <position position="318"/>
    </location>
</feature>
<dbReference type="AlphaFoldDB" id="A0A8J2K385"/>
<evidence type="ECO:0000256" key="9">
    <source>
        <dbReference type="PIRSR" id="PIRSR601548-8"/>
    </source>
</evidence>
<feature type="glycosylation site" description="N-linked (GlcNAc...) asparagine; partial" evidence="5">
    <location>
        <position position="46"/>
    </location>
</feature>
<protein>
    <recommendedName>
        <fullName evidence="14">Angiotensin-converting enzyme</fullName>
    </recommendedName>
</protein>
<dbReference type="GO" id="GO:0008237">
    <property type="term" value="F:metallopeptidase activity"/>
    <property type="evidence" value="ECO:0007669"/>
    <property type="project" value="InterPro"/>
</dbReference>